<dbReference type="RefSeq" id="WP_129353304.1">
    <property type="nucleotide sequence ID" value="NZ_CP026538.1"/>
</dbReference>
<dbReference type="InterPro" id="IPR016545">
    <property type="entry name" value="UCP009120_prtse"/>
</dbReference>
<dbReference type="OrthoDB" id="9786336at2"/>
<proteinExistence type="predicted"/>
<dbReference type="AlphaFoldDB" id="A0A4P6I2Q2"/>
<sequence length="254" mass="28157">MTFCLGITVEEGLVGIADTRITSGNELTSAHKVTTYQNGQGAFFLMTSGLRSVRDKTLTYFEEAMETCAKPFDKLYKVVNAFAAELRKVAVEDKAFLAESGLGFNLHVLLGGQMTNDSNHKLYLIYPEGNWVEVSQGTPYHIIGEGGYGKPVLDRTLKYSDPLRMALKVGCLAFDSTRISASDVDFPIDVVLYHKSGLELVQHRYEKEDLADISAWWQEHLRGLVHDLPSEWIDTVASKLKKVCGKSGCLTEPA</sequence>
<keyword evidence="2" id="KW-1185">Reference proteome</keyword>
<dbReference type="Gene3D" id="3.60.20.10">
    <property type="entry name" value="Glutamine Phosphoribosylpyrophosphate, subunit 1, domain 1"/>
    <property type="match status" value="1"/>
</dbReference>
<dbReference type="SUPFAM" id="SSF56235">
    <property type="entry name" value="N-terminal nucleophile aminohydrolases (Ntn hydrolases)"/>
    <property type="match status" value="1"/>
</dbReference>
<evidence type="ECO:0000313" key="2">
    <source>
        <dbReference type="Proteomes" id="UP000293296"/>
    </source>
</evidence>
<protein>
    <submittedName>
        <fullName evidence="1">Peptidase</fullName>
    </submittedName>
</protein>
<dbReference type="EMBL" id="CP026538">
    <property type="protein sequence ID" value="QAZ68119.1"/>
    <property type="molecule type" value="Genomic_DNA"/>
</dbReference>
<dbReference type="PIRSF" id="PIRSF009120">
    <property type="entry name" value="UCP009120_prtse"/>
    <property type="match status" value="1"/>
</dbReference>
<accession>A0A4P6I2Q2</accession>
<gene>
    <name evidence="1" type="ORF">C3Y92_13140</name>
</gene>
<dbReference type="KEGG" id="dcb:C3Y92_13140"/>
<organism evidence="1 2">
    <name type="scientific">Solidesulfovibrio carbinolicus</name>
    <dbReference type="NCBI Taxonomy" id="296842"/>
    <lineage>
        <taxon>Bacteria</taxon>
        <taxon>Pseudomonadati</taxon>
        <taxon>Thermodesulfobacteriota</taxon>
        <taxon>Desulfovibrionia</taxon>
        <taxon>Desulfovibrionales</taxon>
        <taxon>Desulfovibrionaceae</taxon>
        <taxon>Solidesulfovibrio</taxon>
    </lineage>
</organism>
<name>A0A4P6I2Q2_9BACT</name>
<dbReference type="InterPro" id="IPR029055">
    <property type="entry name" value="Ntn_hydrolases_N"/>
</dbReference>
<reference evidence="1 2" key="1">
    <citation type="submission" date="2018-02" db="EMBL/GenBank/DDBJ databases">
        <title>Genome sequence of Desulfovibrio carbinolicus DSM 3852.</title>
        <authorList>
            <person name="Wilbanks E."/>
            <person name="Skennerton C.T."/>
            <person name="Orphan V.J."/>
        </authorList>
    </citation>
    <scope>NUCLEOTIDE SEQUENCE [LARGE SCALE GENOMIC DNA]</scope>
    <source>
        <strain evidence="1 2">DSM 3852</strain>
    </source>
</reference>
<evidence type="ECO:0000313" key="1">
    <source>
        <dbReference type="EMBL" id="QAZ68119.1"/>
    </source>
</evidence>
<dbReference type="Proteomes" id="UP000293296">
    <property type="component" value="Chromosome"/>
</dbReference>